<evidence type="ECO:0000313" key="2">
    <source>
        <dbReference type="EMBL" id="CAG5106345.1"/>
    </source>
</evidence>
<reference evidence="2 3" key="1">
    <citation type="submission" date="2021-04" db="EMBL/GenBank/DDBJ databases">
        <authorList>
            <person name="Bliznina A."/>
        </authorList>
    </citation>
    <scope>NUCLEOTIDE SEQUENCE [LARGE SCALE GENOMIC DNA]</scope>
</reference>
<accession>A0ABN7SWI8</accession>
<keyword evidence="3" id="KW-1185">Reference proteome</keyword>
<protein>
    <submittedName>
        <fullName evidence="2">Oidioi.mRNA.OKI2018_I69.chr1.g2801.t1.cds</fullName>
    </submittedName>
</protein>
<proteinExistence type="predicted"/>
<evidence type="ECO:0000256" key="1">
    <source>
        <dbReference type="SAM" id="SignalP"/>
    </source>
</evidence>
<evidence type="ECO:0000313" key="3">
    <source>
        <dbReference type="Proteomes" id="UP001158576"/>
    </source>
</evidence>
<feature type="chain" id="PRO_5046846023" evidence="1">
    <location>
        <begin position="16"/>
        <end position="130"/>
    </location>
</feature>
<sequence>MKFFKVFCSVAGALGLVFPNFQNISNAIGSINIDNLVDALDSDPIDTALDDVGLINIGNVINATANDTLDLVNEIDFEGLVNDVVNLTEKAIEESGEKAGEEIGAETVGNDGAKAAIPSAACTAVLLLLY</sequence>
<dbReference type="Proteomes" id="UP001158576">
    <property type="component" value="Chromosome 1"/>
</dbReference>
<gene>
    <name evidence="2" type="ORF">OKIOD_LOCUS11566</name>
</gene>
<keyword evidence="1" id="KW-0732">Signal</keyword>
<dbReference type="EMBL" id="OU015566">
    <property type="protein sequence ID" value="CAG5106345.1"/>
    <property type="molecule type" value="Genomic_DNA"/>
</dbReference>
<name>A0ABN7SWI8_OIKDI</name>
<feature type="signal peptide" evidence="1">
    <location>
        <begin position="1"/>
        <end position="15"/>
    </location>
</feature>
<organism evidence="2 3">
    <name type="scientific">Oikopleura dioica</name>
    <name type="common">Tunicate</name>
    <dbReference type="NCBI Taxonomy" id="34765"/>
    <lineage>
        <taxon>Eukaryota</taxon>
        <taxon>Metazoa</taxon>
        <taxon>Chordata</taxon>
        <taxon>Tunicata</taxon>
        <taxon>Appendicularia</taxon>
        <taxon>Copelata</taxon>
        <taxon>Oikopleuridae</taxon>
        <taxon>Oikopleura</taxon>
    </lineage>
</organism>